<name>A0A932ZYK1_UNCTE</name>
<evidence type="ECO:0000313" key="2">
    <source>
        <dbReference type="Proteomes" id="UP000752292"/>
    </source>
</evidence>
<dbReference type="InterPro" id="IPR036102">
    <property type="entry name" value="OsmC/Ohrsf"/>
</dbReference>
<reference evidence="1" key="1">
    <citation type="submission" date="2020-07" db="EMBL/GenBank/DDBJ databases">
        <title>Huge and variable diversity of episymbiotic CPR bacteria and DPANN archaea in groundwater ecosystems.</title>
        <authorList>
            <person name="He C.Y."/>
            <person name="Keren R."/>
            <person name="Whittaker M."/>
            <person name="Farag I.F."/>
            <person name="Doudna J."/>
            <person name="Cate J.H.D."/>
            <person name="Banfield J.F."/>
        </authorList>
    </citation>
    <scope>NUCLEOTIDE SEQUENCE</scope>
    <source>
        <strain evidence="1">NC_groundwater_1370_Ag_S-0.2um_69_93</strain>
    </source>
</reference>
<dbReference type="SUPFAM" id="SSF82784">
    <property type="entry name" value="OsmC-like"/>
    <property type="match status" value="1"/>
</dbReference>
<dbReference type="InterPro" id="IPR015946">
    <property type="entry name" value="KH_dom-like_a/b"/>
</dbReference>
<accession>A0A932ZYK1</accession>
<dbReference type="EMBL" id="JACQRX010000384">
    <property type="protein sequence ID" value="MBI4252542.1"/>
    <property type="molecule type" value="Genomic_DNA"/>
</dbReference>
<dbReference type="AlphaFoldDB" id="A0A932ZYK1"/>
<gene>
    <name evidence="1" type="ORF">HY618_08790</name>
</gene>
<sequence length="88" mass="9662">MAKRDDLMNDPSFAEVVPAGQRLIDKPDLPAEGMLRTHAAEVETVPGKGQLKMGRARQFTIFCDEPSRIGGNDEFPNPLAYLNMAVGF</sequence>
<dbReference type="Proteomes" id="UP000752292">
    <property type="component" value="Unassembled WGS sequence"/>
</dbReference>
<dbReference type="Gene3D" id="3.30.300.20">
    <property type="match status" value="1"/>
</dbReference>
<proteinExistence type="predicted"/>
<evidence type="ECO:0000313" key="1">
    <source>
        <dbReference type="EMBL" id="MBI4252542.1"/>
    </source>
</evidence>
<organism evidence="1 2">
    <name type="scientific">Tectimicrobiota bacterium</name>
    <dbReference type="NCBI Taxonomy" id="2528274"/>
    <lineage>
        <taxon>Bacteria</taxon>
        <taxon>Pseudomonadati</taxon>
        <taxon>Nitrospinota/Tectimicrobiota group</taxon>
        <taxon>Candidatus Tectimicrobiota</taxon>
    </lineage>
</organism>
<protein>
    <submittedName>
        <fullName evidence="1">Uncharacterized protein</fullName>
    </submittedName>
</protein>
<comment type="caution">
    <text evidence="1">The sequence shown here is derived from an EMBL/GenBank/DDBJ whole genome shotgun (WGS) entry which is preliminary data.</text>
</comment>